<name>A0A8X6QF24_NEPPI</name>
<protein>
    <submittedName>
        <fullName evidence="1">Uncharacterized protein</fullName>
    </submittedName>
</protein>
<dbReference type="AlphaFoldDB" id="A0A8X6QF24"/>
<sequence>MTYPRPSIANGLLSLCQQPNVRETDFIGLNKGLRARTNKASYLPDMARIVTSNQTRSTLLTLTQNF</sequence>
<keyword evidence="2" id="KW-1185">Reference proteome</keyword>
<reference evidence="1" key="1">
    <citation type="submission" date="2020-08" db="EMBL/GenBank/DDBJ databases">
        <title>Multicomponent nature underlies the extraordinary mechanical properties of spider dragline silk.</title>
        <authorList>
            <person name="Kono N."/>
            <person name="Nakamura H."/>
            <person name="Mori M."/>
            <person name="Yoshida Y."/>
            <person name="Ohtoshi R."/>
            <person name="Malay A.D."/>
            <person name="Moran D.A.P."/>
            <person name="Tomita M."/>
            <person name="Numata K."/>
            <person name="Arakawa K."/>
        </authorList>
    </citation>
    <scope>NUCLEOTIDE SEQUENCE</scope>
</reference>
<evidence type="ECO:0000313" key="2">
    <source>
        <dbReference type="Proteomes" id="UP000887013"/>
    </source>
</evidence>
<evidence type="ECO:0000313" key="1">
    <source>
        <dbReference type="EMBL" id="GFU23552.1"/>
    </source>
</evidence>
<gene>
    <name evidence="1" type="ORF">NPIL_172811</name>
</gene>
<comment type="caution">
    <text evidence="1">The sequence shown here is derived from an EMBL/GenBank/DDBJ whole genome shotgun (WGS) entry which is preliminary data.</text>
</comment>
<accession>A0A8X6QF24</accession>
<feature type="non-terminal residue" evidence="1">
    <location>
        <position position="66"/>
    </location>
</feature>
<organism evidence="1 2">
    <name type="scientific">Nephila pilipes</name>
    <name type="common">Giant wood spider</name>
    <name type="synonym">Nephila maculata</name>
    <dbReference type="NCBI Taxonomy" id="299642"/>
    <lineage>
        <taxon>Eukaryota</taxon>
        <taxon>Metazoa</taxon>
        <taxon>Ecdysozoa</taxon>
        <taxon>Arthropoda</taxon>
        <taxon>Chelicerata</taxon>
        <taxon>Arachnida</taxon>
        <taxon>Araneae</taxon>
        <taxon>Araneomorphae</taxon>
        <taxon>Entelegynae</taxon>
        <taxon>Araneoidea</taxon>
        <taxon>Nephilidae</taxon>
        <taxon>Nephila</taxon>
    </lineage>
</organism>
<proteinExistence type="predicted"/>
<dbReference type="Proteomes" id="UP000887013">
    <property type="component" value="Unassembled WGS sequence"/>
</dbReference>
<dbReference type="EMBL" id="BMAW01127991">
    <property type="protein sequence ID" value="GFU23552.1"/>
    <property type="molecule type" value="Genomic_DNA"/>
</dbReference>